<evidence type="ECO:0000313" key="4">
    <source>
        <dbReference type="EMBL" id="SFA44479.1"/>
    </source>
</evidence>
<dbReference type="NCBIfam" id="TIGR04056">
    <property type="entry name" value="OMP_RagA_SusC"/>
    <property type="match status" value="1"/>
</dbReference>
<comment type="subcellular location">
    <subcellularLocation>
        <location evidence="1">Cell outer membrane</location>
        <topology evidence="1">Multi-pass membrane protein</topology>
    </subcellularLocation>
</comment>
<feature type="domain" description="TonB-dependent receptor plug" evidence="3">
    <location>
        <begin position="124"/>
        <end position="234"/>
    </location>
</feature>
<keyword evidence="1" id="KW-0813">Transport</keyword>
<feature type="signal peptide" evidence="2">
    <location>
        <begin position="1"/>
        <end position="28"/>
    </location>
</feature>
<sequence>MNNQTLQKKIIPKILLLFLLMVPCISFAQNNEIIVTGKVSSDTTTIVGVTVQLKNSKKIVSTNAEGKYSIKVPSDGILVFSYTGYEKQEVPINGRPVVNVMLKSSENTLNQVVITGFGGSQKKASAISSITTVNVKELKGPTGNLTNTLAGRIPGMISFQRSGEPGLGTDNSAFFIRGLSTFGSGKQDPLILIDGVESSTTDLARLQPDDISDFSVLKDAAAAAVYGARGANGVVLVNTKMGKEGATQFFFRAENRMSSNTENFKLADNITYMRLANEALLTRSPLAKPTYSESKINHTIAGDDPYLYPNNDWMGQMIKKRTLNQSYNLNISGGNARTKYYISGTYNQDNGVLKVDPINNFNSNIKLANYSIRSNISLNLTSTTQFNIRMYGQFDDYNGPIGGGQLSFNNVLWANPVMFPALYPKSKLPYSDHPLFGSGRIVEAGSPTSTLYVNPYAEMVKGYNVYKTSNIQPQLELQQNLNAITPGLNFRTMAYLRRYSFYSADRSYNPFYYEAIVDPTTLDYSLNVLNSGTGVTAGTPGTEYLGFQQTGKKLDSRFWLEGALTYNRTFKKHAVSGSLISFMSNYEAADANDLTASLPQRNQGISGRFSYGFDDRYLAEFNFGYNGSERFAKNNRFGFFPSAGIGYRISNEKFFKPLRSVIDQLKFRATYGLVGNDQIGNIGDRFFYLSNVNLNDGGYGASFGTGDGIPFYSRPGVSISRYANNNITWEVSRSLNIGMDLTAFKDLNLTVEVYKQFRSQILQPKSSVESAAGFEALPFANFGKAETQGVDFTMAYQRSFSGGAWVNVRGNFTYATSKLKVSDEIQYAPNIAYLSRVNHSLSQSWGLIAERLFADEKEVANSPLQYGDNTLRGGDIKYKDVNKDGIINDDDMVPIGYPQQPEIIYGFGVSSGFKRFDLSFFFQGSARSSFFISPDNTQPFFMNGGFQNNLLQAIADNHWSEDKQNMYAFWPRLSTNRIYSNNRPSTWWMRNGNFLRLKSVDLGYNIPEIKSLRLRSTRVYFSATNLFVFSKFKMWDVEMGGNGLGYPVQAVYSIGAQFNL</sequence>
<dbReference type="AlphaFoldDB" id="A0A1I0SY76"/>
<proteinExistence type="inferred from homology"/>
<keyword evidence="1" id="KW-0472">Membrane</keyword>
<dbReference type="SUPFAM" id="SSF49464">
    <property type="entry name" value="Carboxypeptidase regulatory domain-like"/>
    <property type="match status" value="1"/>
</dbReference>
<dbReference type="InterPro" id="IPR023997">
    <property type="entry name" value="TonB-dep_OMP_SusC/RagA_CS"/>
</dbReference>
<dbReference type="FunFam" id="2.170.130.10:FF:000003">
    <property type="entry name" value="SusC/RagA family TonB-linked outer membrane protein"/>
    <property type="match status" value="1"/>
</dbReference>
<reference evidence="5" key="1">
    <citation type="submission" date="2016-10" db="EMBL/GenBank/DDBJ databases">
        <authorList>
            <person name="Varghese N."/>
            <person name="Submissions S."/>
        </authorList>
    </citation>
    <scope>NUCLEOTIDE SEQUENCE [LARGE SCALE GENOMIC DNA]</scope>
    <source>
        <strain evidence="5">DSM 18130</strain>
    </source>
</reference>
<dbReference type="GO" id="GO:0009279">
    <property type="term" value="C:cell outer membrane"/>
    <property type="evidence" value="ECO:0007669"/>
    <property type="project" value="UniProtKB-SubCell"/>
</dbReference>
<evidence type="ECO:0000313" key="5">
    <source>
        <dbReference type="Proteomes" id="UP000198836"/>
    </source>
</evidence>
<dbReference type="Proteomes" id="UP000198836">
    <property type="component" value="Unassembled WGS sequence"/>
</dbReference>
<dbReference type="InterPro" id="IPR037066">
    <property type="entry name" value="Plug_dom_sf"/>
</dbReference>
<evidence type="ECO:0000256" key="2">
    <source>
        <dbReference type="SAM" id="SignalP"/>
    </source>
</evidence>
<dbReference type="InterPro" id="IPR039426">
    <property type="entry name" value="TonB-dep_rcpt-like"/>
</dbReference>
<name>A0A1I0SY76_9SPHI</name>
<dbReference type="STRING" id="332999.SAMN04488511_104113"/>
<dbReference type="Pfam" id="PF13715">
    <property type="entry name" value="CarbopepD_reg_2"/>
    <property type="match status" value="1"/>
</dbReference>
<dbReference type="PROSITE" id="PS52016">
    <property type="entry name" value="TONB_DEPENDENT_REC_3"/>
    <property type="match status" value="1"/>
</dbReference>
<evidence type="ECO:0000256" key="1">
    <source>
        <dbReference type="PROSITE-ProRule" id="PRU01360"/>
    </source>
</evidence>
<evidence type="ECO:0000259" key="3">
    <source>
        <dbReference type="Pfam" id="PF07715"/>
    </source>
</evidence>
<accession>A0A1I0SY76</accession>
<keyword evidence="5" id="KW-1185">Reference proteome</keyword>
<organism evidence="4 5">
    <name type="scientific">Pedobacter suwonensis</name>
    <dbReference type="NCBI Taxonomy" id="332999"/>
    <lineage>
        <taxon>Bacteria</taxon>
        <taxon>Pseudomonadati</taxon>
        <taxon>Bacteroidota</taxon>
        <taxon>Sphingobacteriia</taxon>
        <taxon>Sphingobacteriales</taxon>
        <taxon>Sphingobacteriaceae</taxon>
        <taxon>Pedobacter</taxon>
    </lineage>
</organism>
<dbReference type="Gene3D" id="2.170.130.10">
    <property type="entry name" value="TonB-dependent receptor, plug domain"/>
    <property type="match status" value="1"/>
</dbReference>
<dbReference type="EMBL" id="FOJM01000004">
    <property type="protein sequence ID" value="SFA44479.1"/>
    <property type="molecule type" value="Genomic_DNA"/>
</dbReference>
<gene>
    <name evidence="4" type="ORF">SAMN04488511_104113</name>
</gene>
<dbReference type="InterPro" id="IPR008969">
    <property type="entry name" value="CarboxyPept-like_regulatory"/>
</dbReference>
<protein>
    <submittedName>
        <fullName evidence="4">TonB-linked outer membrane protein, SusC/RagA family</fullName>
    </submittedName>
</protein>
<dbReference type="InterPro" id="IPR012910">
    <property type="entry name" value="Plug_dom"/>
</dbReference>
<comment type="similarity">
    <text evidence="1">Belongs to the TonB-dependent receptor family.</text>
</comment>
<dbReference type="Pfam" id="PF07715">
    <property type="entry name" value="Plug"/>
    <property type="match status" value="1"/>
</dbReference>
<keyword evidence="1" id="KW-0998">Cell outer membrane</keyword>
<dbReference type="RefSeq" id="WP_208864347.1">
    <property type="nucleotide sequence ID" value="NZ_FOJM01000004.1"/>
</dbReference>
<feature type="chain" id="PRO_5011600309" evidence="2">
    <location>
        <begin position="29"/>
        <end position="1060"/>
    </location>
</feature>
<keyword evidence="1" id="KW-0812">Transmembrane</keyword>
<keyword evidence="2" id="KW-0732">Signal</keyword>
<keyword evidence="1" id="KW-1134">Transmembrane beta strand</keyword>
<dbReference type="SUPFAM" id="SSF56935">
    <property type="entry name" value="Porins"/>
    <property type="match status" value="1"/>
</dbReference>
<dbReference type="NCBIfam" id="TIGR04057">
    <property type="entry name" value="SusC_RagA_signa"/>
    <property type="match status" value="1"/>
</dbReference>
<dbReference type="InterPro" id="IPR023996">
    <property type="entry name" value="TonB-dep_OMP_SusC/RagA"/>
</dbReference>